<feature type="domain" description="Saposin B-type" evidence="3">
    <location>
        <begin position="28"/>
        <end position="107"/>
    </location>
</feature>
<dbReference type="AlphaFoldDB" id="A0A814KTF2"/>
<dbReference type="Gene3D" id="3.40.50.1110">
    <property type="entry name" value="SGNH hydrolase"/>
    <property type="match status" value="1"/>
</dbReference>
<dbReference type="Gene3D" id="1.10.225.10">
    <property type="entry name" value="Saposin-like"/>
    <property type="match status" value="1"/>
</dbReference>
<comment type="caution">
    <text evidence="5">The sequence shown here is derived from an EMBL/GenBank/DDBJ whole genome shotgun (WGS) entry which is preliminary data.</text>
</comment>
<dbReference type="OrthoDB" id="14839at2759"/>
<dbReference type="SUPFAM" id="SSF47862">
    <property type="entry name" value="Saposin"/>
    <property type="match status" value="1"/>
</dbReference>
<reference evidence="5" key="1">
    <citation type="submission" date="2021-02" db="EMBL/GenBank/DDBJ databases">
        <authorList>
            <person name="Nowell W R."/>
        </authorList>
    </citation>
    <scope>NUCLEOTIDE SEQUENCE</scope>
</reference>
<protein>
    <recommendedName>
        <fullName evidence="3">Saposin B-type domain-containing protein</fullName>
    </recommendedName>
</protein>
<evidence type="ECO:0000313" key="4">
    <source>
        <dbReference type="EMBL" id="CAF0795333.1"/>
    </source>
</evidence>
<evidence type="ECO:0000313" key="6">
    <source>
        <dbReference type="Proteomes" id="UP000663828"/>
    </source>
</evidence>
<dbReference type="InterPro" id="IPR048593">
    <property type="entry name" value="AOAH_Saposin_N"/>
</dbReference>
<dbReference type="EMBL" id="CAJNOR010001001">
    <property type="protein sequence ID" value="CAF1054141.1"/>
    <property type="molecule type" value="Genomic_DNA"/>
</dbReference>
<dbReference type="InterPro" id="IPR036514">
    <property type="entry name" value="SGNH_hydro_sf"/>
</dbReference>
<dbReference type="InterPro" id="IPR039676">
    <property type="entry name" value="AOAH"/>
</dbReference>
<dbReference type="GO" id="GO:0009104">
    <property type="term" value="P:lipopolysaccharide catabolic process"/>
    <property type="evidence" value="ECO:0007669"/>
    <property type="project" value="TreeGrafter"/>
</dbReference>
<dbReference type="Proteomes" id="UP000663852">
    <property type="component" value="Unassembled WGS sequence"/>
</dbReference>
<dbReference type="GO" id="GO:0005509">
    <property type="term" value="F:calcium ion binding"/>
    <property type="evidence" value="ECO:0007669"/>
    <property type="project" value="TreeGrafter"/>
</dbReference>
<dbReference type="InterPro" id="IPR001087">
    <property type="entry name" value="GDSL"/>
</dbReference>
<evidence type="ECO:0000256" key="2">
    <source>
        <dbReference type="SAM" id="SignalP"/>
    </source>
</evidence>
<name>A0A814KTF2_ADIRI</name>
<keyword evidence="2" id="KW-0732">Signal</keyword>
<dbReference type="Pfam" id="PF20825">
    <property type="entry name" value="Saposin"/>
    <property type="match status" value="1"/>
</dbReference>
<dbReference type="PANTHER" id="PTHR15010">
    <property type="entry name" value="ACYLOXYACYL HYDROLASE"/>
    <property type="match status" value="1"/>
</dbReference>
<evidence type="ECO:0000259" key="3">
    <source>
        <dbReference type="PROSITE" id="PS50015"/>
    </source>
</evidence>
<feature type="chain" id="PRO_5035601885" description="Saposin B-type domain-containing protein" evidence="2">
    <location>
        <begin position="24"/>
        <end position="564"/>
    </location>
</feature>
<dbReference type="SUPFAM" id="SSF52266">
    <property type="entry name" value="SGNH hydrolase"/>
    <property type="match status" value="1"/>
</dbReference>
<keyword evidence="1" id="KW-1015">Disulfide bond</keyword>
<evidence type="ECO:0000256" key="1">
    <source>
        <dbReference type="ARBA" id="ARBA00023157"/>
    </source>
</evidence>
<evidence type="ECO:0000313" key="5">
    <source>
        <dbReference type="EMBL" id="CAF1054141.1"/>
    </source>
</evidence>
<organism evidence="5 6">
    <name type="scientific">Adineta ricciae</name>
    <name type="common">Rotifer</name>
    <dbReference type="NCBI Taxonomy" id="249248"/>
    <lineage>
        <taxon>Eukaryota</taxon>
        <taxon>Metazoa</taxon>
        <taxon>Spiralia</taxon>
        <taxon>Gnathifera</taxon>
        <taxon>Rotifera</taxon>
        <taxon>Eurotatoria</taxon>
        <taxon>Bdelloidea</taxon>
        <taxon>Adinetida</taxon>
        <taxon>Adinetidae</taxon>
        <taxon>Adineta</taxon>
    </lineage>
</organism>
<proteinExistence type="predicted"/>
<dbReference type="EMBL" id="CAJNOJ010000012">
    <property type="protein sequence ID" value="CAF0795333.1"/>
    <property type="molecule type" value="Genomic_DNA"/>
</dbReference>
<dbReference type="PANTHER" id="PTHR15010:SF0">
    <property type="entry name" value="ACYLOXYACYL HYDROLASE"/>
    <property type="match status" value="1"/>
</dbReference>
<keyword evidence="6" id="KW-1185">Reference proteome</keyword>
<sequence length="564" mass="63159">MQNIGLIYSCCVLFIAFFPIVHGRGVNGGVDCASCTITLGVIEHLSILYNESIVSSLERFCNYLPSQFRVYCKEAIEFLGPIIVDGFLNHETPDVICHALKICTDDAGQPECRLFPKKSTLTVAQSGFKLRHRHRSRLSLTDSKVCTLPGIREICKILDNVFNNHIPLLDFDGDHFGTESSLRGSSWRGKDCNDFSRKIRPGARSINGDPTIDENCNGIFGMDSATGHPWEQEFCNDTQRLGIVVLGDSISAHFHLPEQWLDARQLSVGAFEHLLFILENEMDWPQLSGVTGHINITWPNIEGPTRSLYARLFDLDHCNHRDYQNIAVNGANSKSILTIAKSLTRDQQNDVPLLVIYSLVGNDVCNGHQDTIAHMTTVEEMLNNTLTGLAYLDTVLPKGSHVLTTGLANGSLLYQLLHDRIHPLGRVGPPITYTQVYSYLTCLQISPCNGWLSSNETLRDLTTQRAVDLSAAVRNATYSYSPRNFDVAYIDFPFEQAIDEWEAQGGEAWQLIESVDGFHINQYGHGITSDVLWSWLQKNKPHWLPPVNPHNADIERVFKDQGGY</sequence>
<dbReference type="Proteomes" id="UP000663828">
    <property type="component" value="Unassembled WGS sequence"/>
</dbReference>
<dbReference type="Pfam" id="PF00657">
    <property type="entry name" value="Lipase_GDSL"/>
    <property type="match status" value="1"/>
</dbReference>
<dbReference type="SMART" id="SM00741">
    <property type="entry name" value="SapB"/>
    <property type="match status" value="1"/>
</dbReference>
<dbReference type="PROSITE" id="PS50015">
    <property type="entry name" value="SAP_B"/>
    <property type="match status" value="1"/>
</dbReference>
<gene>
    <name evidence="4" type="ORF">EDS130_LOCUS4560</name>
    <name evidence="5" type="ORF">XAT740_LOCUS15932</name>
</gene>
<dbReference type="GO" id="GO:0050528">
    <property type="term" value="F:acyloxyacyl hydrolase activity"/>
    <property type="evidence" value="ECO:0007669"/>
    <property type="project" value="InterPro"/>
</dbReference>
<dbReference type="InterPro" id="IPR011001">
    <property type="entry name" value="Saposin-like"/>
</dbReference>
<feature type="signal peptide" evidence="2">
    <location>
        <begin position="1"/>
        <end position="23"/>
    </location>
</feature>
<accession>A0A814KTF2</accession>
<dbReference type="InterPro" id="IPR008139">
    <property type="entry name" value="SaposinB_dom"/>
</dbReference>